<dbReference type="NCBIfam" id="TIGR04183">
    <property type="entry name" value="Por_Secre_tail"/>
    <property type="match status" value="1"/>
</dbReference>
<dbReference type="SUPFAM" id="SSF49265">
    <property type="entry name" value="Fibronectin type III"/>
    <property type="match status" value="1"/>
</dbReference>
<dbReference type="CDD" id="cd00063">
    <property type="entry name" value="FN3"/>
    <property type="match status" value="1"/>
</dbReference>
<name>K4IWP7_PSYTT</name>
<dbReference type="GO" id="GO:0004519">
    <property type="term" value="F:endonuclease activity"/>
    <property type="evidence" value="ECO:0007669"/>
    <property type="project" value="UniProtKB-KW"/>
</dbReference>
<feature type="domain" description="Fibronectin type-III" evidence="5">
    <location>
        <begin position="305"/>
        <end position="392"/>
    </location>
</feature>
<dbReference type="InterPro" id="IPR003961">
    <property type="entry name" value="FN3_dom"/>
</dbReference>
<dbReference type="STRING" id="313595.P700755_003240"/>
<dbReference type="InterPro" id="IPR007346">
    <property type="entry name" value="Endonuclease-I"/>
</dbReference>
<dbReference type="eggNOG" id="COG2356">
    <property type="taxonomic scope" value="Bacteria"/>
</dbReference>
<keyword evidence="3" id="KW-0732">Signal</keyword>
<dbReference type="Pfam" id="PF00041">
    <property type="entry name" value="fn3"/>
    <property type="match status" value="1"/>
</dbReference>
<dbReference type="NCBIfam" id="NF038128">
    <property type="entry name" value="choice_anch_J"/>
    <property type="match status" value="1"/>
</dbReference>
<dbReference type="EMBL" id="CP003879">
    <property type="protein sequence ID" value="AFU69890.1"/>
    <property type="molecule type" value="Genomic_DNA"/>
</dbReference>
<dbReference type="InterPro" id="IPR036116">
    <property type="entry name" value="FN3_sf"/>
</dbReference>
<dbReference type="OrthoDB" id="5485925at2"/>
<keyword evidence="7" id="KW-1185">Reference proteome</keyword>
<evidence type="ECO:0000256" key="4">
    <source>
        <dbReference type="ARBA" id="ARBA00022801"/>
    </source>
</evidence>
<evidence type="ECO:0000313" key="6">
    <source>
        <dbReference type="EMBL" id="AFU69890.1"/>
    </source>
</evidence>
<dbReference type="InterPro" id="IPR044925">
    <property type="entry name" value="His-Me_finger_sf"/>
</dbReference>
<sequence length="650" mass="73654">MGFIMPSSKIINHKVKFLTSSLFLVLTTLTYAQAPSGYYESTNDLLSYELKTALKIIIDDIGDDNDFPFHQDQGYGALYDAYAAENSGDSDDYFENDGTVLDMYSERVPGVDNYNYEHLENNCGNYSGEGDCYNREHLVPQSTFNSASPMKNDYFHVVPSDGAVNGARGSFPFGEVTSPNYTSTNGSKRGPNTFPGYTGTVFEPIDEFKGDIARAVLYFAIRYEDEFNSSWRTNEVLADNPQEFFVDWYLELLLSWHLNDPVGEREIDRNNNGYQFQSNRNPLIDRPEFALMIWGDFTDNEPPSAPSDLSANTITNFSLQLSWTSSDDNVAVAHYIIEQDNVDIGTVGSNQSTYLVTGLNAETLYNYRVYALDQGGNVSEPSENLDVLTLADPNYLIFEDFENCTTVLDNFTAVSEISPLDWRCVSDGGENNSQGYQMNAYQNGQVPSLDWLITSSKINFNEFESEKISFFASASYGNTKLELLFSSSYTGNGNPSSFDWQEVPNVEIPLHPNESPSLFTYKAESIDISEIPENVYIAFRYNTDNDREATRWTVDNFRITGEQVLSSSSFYDTLDIKLYPNPLKNSHIHMSFNSNDQKRIELYDLNGKVLLTKHSQQNYFKEDLSWLTPGIYFFKIYQHGNSVIKKLVKK</sequence>
<dbReference type="Pfam" id="PF04231">
    <property type="entry name" value="Endonuclease_1"/>
    <property type="match status" value="1"/>
</dbReference>
<dbReference type="InterPro" id="IPR013783">
    <property type="entry name" value="Ig-like_fold"/>
</dbReference>
<reference evidence="6" key="1">
    <citation type="submission" date="2006-03" db="EMBL/GenBank/DDBJ databases">
        <authorList>
            <person name="Bowman J."/>
            <person name="Ferriera S."/>
            <person name="Johnson J."/>
            <person name="Kravitz S."/>
            <person name="Halpern A."/>
            <person name="Remington K."/>
            <person name="Beeson K."/>
            <person name="Tran B."/>
            <person name="Rogers Y.-H."/>
            <person name="Friedman R."/>
            <person name="Venter J.C."/>
        </authorList>
    </citation>
    <scope>NUCLEOTIDE SEQUENCE [LARGE SCALE GENOMIC DNA]</scope>
    <source>
        <strain evidence="6">ATCC 700755</strain>
    </source>
</reference>
<gene>
    <name evidence="6" type="ordered locus">P700755_003240</name>
</gene>
<evidence type="ECO:0000256" key="2">
    <source>
        <dbReference type="ARBA" id="ARBA00022722"/>
    </source>
</evidence>
<keyword evidence="6" id="KW-0255">Endonuclease</keyword>
<comment type="similarity">
    <text evidence="1">Belongs to the EndA/NucM nuclease family.</text>
</comment>
<evidence type="ECO:0000256" key="3">
    <source>
        <dbReference type="ARBA" id="ARBA00022729"/>
    </source>
</evidence>
<dbReference type="Proteomes" id="UP000008514">
    <property type="component" value="Chromosome"/>
</dbReference>
<proteinExistence type="inferred from homology"/>
<dbReference type="GO" id="GO:0016787">
    <property type="term" value="F:hydrolase activity"/>
    <property type="evidence" value="ECO:0007669"/>
    <property type="project" value="UniProtKB-KW"/>
</dbReference>
<protein>
    <submittedName>
        <fullName evidence="6">Secreted endonuclease I</fullName>
    </submittedName>
</protein>
<dbReference type="AlphaFoldDB" id="K4IWP7"/>
<dbReference type="PANTHER" id="PTHR33607:SF2">
    <property type="entry name" value="ENDONUCLEASE-1"/>
    <property type="match status" value="1"/>
</dbReference>
<dbReference type="Gene3D" id="2.60.120.200">
    <property type="match status" value="1"/>
</dbReference>
<keyword evidence="2" id="KW-0540">Nuclease</keyword>
<evidence type="ECO:0000256" key="1">
    <source>
        <dbReference type="ARBA" id="ARBA00006429"/>
    </source>
</evidence>
<dbReference type="PROSITE" id="PS50853">
    <property type="entry name" value="FN3"/>
    <property type="match status" value="1"/>
</dbReference>
<dbReference type="KEGG" id="ptq:P700755_003240"/>
<accession>K4IWP7</accession>
<reference evidence="6" key="2">
    <citation type="submission" date="2012-09" db="EMBL/GenBank/DDBJ databases">
        <title>The complete sequence of Psychroflexus torquis an extreme psychrophile from sea-ice that is stimulated by light.</title>
        <authorList>
            <person name="Feng S."/>
            <person name="Powell S.M."/>
            <person name="Bowman J.P."/>
        </authorList>
    </citation>
    <scope>NUCLEOTIDE SEQUENCE [LARGE SCALE GENOMIC DNA]</scope>
    <source>
        <strain evidence="6">ATCC 700755</strain>
    </source>
</reference>
<dbReference type="Gene3D" id="2.60.40.10">
    <property type="entry name" value="Immunoglobulins"/>
    <property type="match status" value="1"/>
</dbReference>
<evidence type="ECO:0000259" key="5">
    <source>
        <dbReference type="PROSITE" id="PS50853"/>
    </source>
</evidence>
<evidence type="ECO:0000313" key="7">
    <source>
        <dbReference type="Proteomes" id="UP000008514"/>
    </source>
</evidence>
<dbReference type="Pfam" id="PF18962">
    <property type="entry name" value="Por_Secre_tail"/>
    <property type="match status" value="1"/>
</dbReference>
<dbReference type="PANTHER" id="PTHR33607">
    <property type="entry name" value="ENDONUCLEASE-1"/>
    <property type="match status" value="1"/>
</dbReference>
<dbReference type="SMART" id="SM00060">
    <property type="entry name" value="FN3"/>
    <property type="match status" value="1"/>
</dbReference>
<dbReference type="HOGENOM" id="CLU_019348_2_1_10"/>
<organism evidence="6 7">
    <name type="scientific">Psychroflexus torquis (strain ATCC 700755 / CIP 106069 / ACAM 623)</name>
    <dbReference type="NCBI Taxonomy" id="313595"/>
    <lineage>
        <taxon>Bacteria</taxon>
        <taxon>Pseudomonadati</taxon>
        <taxon>Bacteroidota</taxon>
        <taxon>Flavobacteriia</taxon>
        <taxon>Flavobacteriales</taxon>
        <taxon>Flavobacteriaceae</taxon>
        <taxon>Psychroflexus</taxon>
    </lineage>
</organism>
<dbReference type="SUPFAM" id="SSF54060">
    <property type="entry name" value="His-Me finger endonucleases"/>
    <property type="match status" value="1"/>
</dbReference>
<keyword evidence="4" id="KW-0378">Hydrolase</keyword>
<dbReference type="InterPro" id="IPR026444">
    <property type="entry name" value="Secre_tail"/>
</dbReference>